<keyword evidence="1" id="KW-0547">Nucleotide-binding</keyword>
<proteinExistence type="predicted"/>
<organism evidence="1 2">
    <name type="scientific">Rhizobium fabae</name>
    <dbReference type="NCBI Taxonomy" id="573179"/>
    <lineage>
        <taxon>Bacteria</taxon>
        <taxon>Pseudomonadati</taxon>
        <taxon>Pseudomonadota</taxon>
        <taxon>Alphaproteobacteria</taxon>
        <taxon>Hyphomicrobiales</taxon>
        <taxon>Rhizobiaceae</taxon>
        <taxon>Rhizobium/Agrobacterium group</taxon>
        <taxon>Rhizobium</taxon>
    </lineage>
</organism>
<dbReference type="SUPFAM" id="SSF55874">
    <property type="entry name" value="ATPase domain of HSP90 chaperone/DNA topoisomerase II/histidine kinase"/>
    <property type="match status" value="2"/>
</dbReference>
<gene>
    <name evidence="1" type="ORF">EFB14_15740</name>
</gene>
<dbReference type="Pfam" id="PF13589">
    <property type="entry name" value="HATPase_c_3"/>
    <property type="match status" value="1"/>
</dbReference>
<keyword evidence="1" id="KW-0067">ATP-binding</keyword>
<dbReference type="InterPro" id="IPR036890">
    <property type="entry name" value="HATPase_C_sf"/>
</dbReference>
<dbReference type="Gene3D" id="3.30.565.10">
    <property type="entry name" value="Histidine kinase-like ATPase, C-terminal domain"/>
    <property type="match status" value="2"/>
</dbReference>
<comment type="caution">
    <text evidence="1">The sequence shown here is derived from an EMBL/GenBank/DDBJ whole genome shotgun (WGS) entry which is preliminary data.</text>
</comment>
<evidence type="ECO:0000313" key="2">
    <source>
        <dbReference type="Proteomes" id="UP000272004"/>
    </source>
</evidence>
<evidence type="ECO:0000313" key="1">
    <source>
        <dbReference type="EMBL" id="RUM11839.1"/>
    </source>
</evidence>
<accession>A0ABY0B7Z1</accession>
<protein>
    <submittedName>
        <fullName evidence="1">ATP-binding protein</fullName>
    </submittedName>
</protein>
<name>A0ABY0B7Z1_9HYPH</name>
<sequence>MPSPDNTISLPFRPRARILQLLGDELIGSPRLAVFELVKNAYDADASEVKVSLLDVHSENPKIRVKDDGTGMSLETIRDIWLVPAHDHRGLQRKARQRTAKARLPLGEKGLGRFAVHKLGDRIRMVTRASGKRECFVEIDWRDMAGKAFLSDANVKVIERDPKIFKDDATGTVILIEDLKEKNWTRGEVRRLLRQITSITSPFSNVSDQFDATLSVPDEPDWLRDVPDMGALLERAPWHFTFNLDEGIYDWNYEFRGVPGLKVEKRTAESAGLPLEVVESAVFDDFGTPISSGRRKKKTADATTTAGIGPIRGEFFVFDRDREVIGRLGDNKLIQSILDEQGGVRVYRDGIRVYNYGEPGDDWLGLDLRRVNAPTRNISRNIILGYIELNLETSQALIEKTNREGFVESVAYSRLRDVVLGAMATFEIERKLDKDRIRALTQAKSDPDVDRLQKPMAELRAGLKRHRLENEFAPLLDKIERDYNEMRESMLRAGISGTSLALVFHEVERGVRVLHNALREGSNPQQLEIQARELVRVLDGFSELLRKGAKARNSLKHLLREARNINRVRFRLHNVRLVCPALEDDAPDTEAVFSFGLMLGAMNNLIDNALHWVQMRWAEDISAKPSPRAIYLNIVDDLGSGPAIVMADTGPGFQDLPEDLVRPFFTRRAEGMGLGLYYTNLVMQLNDGELIFPNRVDADIPDEFDGAVLGLQFKGIE</sequence>
<keyword evidence="2" id="KW-1185">Reference proteome</keyword>
<dbReference type="EMBL" id="RJJU01000008">
    <property type="protein sequence ID" value="RUM11839.1"/>
    <property type="molecule type" value="Genomic_DNA"/>
</dbReference>
<reference evidence="1 2" key="1">
    <citation type="submission" date="2018-11" db="EMBL/GenBank/DDBJ databases">
        <authorList>
            <person name="Huo Y."/>
        </authorList>
    </citation>
    <scope>NUCLEOTIDE SEQUENCE [LARGE SCALE GENOMIC DNA]</scope>
    <source>
        <strain evidence="1 2">CCBAU 33202</strain>
    </source>
</reference>
<dbReference type="Proteomes" id="UP000272004">
    <property type="component" value="Unassembled WGS sequence"/>
</dbReference>
<dbReference type="GO" id="GO:0005524">
    <property type="term" value="F:ATP binding"/>
    <property type="evidence" value="ECO:0007669"/>
    <property type="project" value="UniProtKB-KW"/>
</dbReference>